<dbReference type="InterPro" id="IPR036186">
    <property type="entry name" value="Serpin_sf"/>
</dbReference>
<dbReference type="Proteomes" id="UP000275749">
    <property type="component" value="Unassembled WGS sequence"/>
</dbReference>
<comment type="caution">
    <text evidence="3">The sequence shown here is derived from an EMBL/GenBank/DDBJ whole genome shotgun (WGS) entry which is preliminary data.</text>
</comment>
<dbReference type="SUPFAM" id="SSF56574">
    <property type="entry name" value="Serpins"/>
    <property type="match status" value="1"/>
</dbReference>
<protein>
    <submittedName>
        <fullName evidence="3">Serpin B</fullName>
    </submittedName>
</protein>
<dbReference type="EMBL" id="RKHG01000001">
    <property type="protein sequence ID" value="ROR53691.1"/>
    <property type="molecule type" value="Genomic_DNA"/>
</dbReference>
<organism evidence="3 4">
    <name type="scientific">Luteococcus japonicus</name>
    <dbReference type="NCBI Taxonomy" id="33984"/>
    <lineage>
        <taxon>Bacteria</taxon>
        <taxon>Bacillati</taxon>
        <taxon>Actinomycetota</taxon>
        <taxon>Actinomycetes</taxon>
        <taxon>Propionibacteriales</taxon>
        <taxon>Propionibacteriaceae</taxon>
        <taxon>Luteococcus</taxon>
    </lineage>
</organism>
<evidence type="ECO:0000313" key="3">
    <source>
        <dbReference type="EMBL" id="ROR53691.1"/>
    </source>
</evidence>
<feature type="domain" description="Serpin" evidence="2">
    <location>
        <begin position="72"/>
        <end position="434"/>
    </location>
</feature>
<name>A0A3N1ZS44_9ACTN</name>
<dbReference type="InterPro" id="IPR042178">
    <property type="entry name" value="Serpin_sf_1"/>
</dbReference>
<reference evidence="3 4" key="1">
    <citation type="submission" date="2018-11" db="EMBL/GenBank/DDBJ databases">
        <title>Sequencing the genomes of 1000 actinobacteria strains.</title>
        <authorList>
            <person name="Klenk H.-P."/>
        </authorList>
    </citation>
    <scope>NUCLEOTIDE SEQUENCE [LARGE SCALE GENOMIC DNA]</scope>
    <source>
        <strain evidence="3 4">DSM 10546</strain>
    </source>
</reference>
<evidence type="ECO:0000256" key="1">
    <source>
        <dbReference type="RuleBase" id="RU000411"/>
    </source>
</evidence>
<evidence type="ECO:0000259" key="2">
    <source>
        <dbReference type="SMART" id="SM00093"/>
    </source>
</evidence>
<dbReference type="PANTHER" id="PTHR11461:SF211">
    <property type="entry name" value="GH10112P-RELATED"/>
    <property type="match status" value="1"/>
</dbReference>
<dbReference type="AlphaFoldDB" id="A0A3N1ZS44"/>
<evidence type="ECO:0000313" key="4">
    <source>
        <dbReference type="Proteomes" id="UP000275749"/>
    </source>
</evidence>
<dbReference type="SMART" id="SM00093">
    <property type="entry name" value="SERPIN"/>
    <property type="match status" value="1"/>
</dbReference>
<gene>
    <name evidence="3" type="ORF">EDD41_0862</name>
</gene>
<dbReference type="GO" id="GO:0005615">
    <property type="term" value="C:extracellular space"/>
    <property type="evidence" value="ECO:0007669"/>
    <property type="project" value="InterPro"/>
</dbReference>
<dbReference type="RefSeq" id="WP_123575063.1">
    <property type="nucleotide sequence ID" value="NZ_RKHG01000001.1"/>
</dbReference>
<dbReference type="Pfam" id="PF00079">
    <property type="entry name" value="Serpin"/>
    <property type="match status" value="1"/>
</dbReference>
<accession>A0A3N1ZS44</accession>
<dbReference type="InterPro" id="IPR000215">
    <property type="entry name" value="Serpin_fam"/>
</dbReference>
<comment type="similarity">
    <text evidence="1">Belongs to the serpin family.</text>
</comment>
<sequence>MQRRHLLRLSALAITAPLTACRDQEPAPAPTPSATAPAGMVLLAPGETKVGAPQEAAEITAASGKAACAFAARLAKAIAENDDLLVSPISLALPLAMLANGAKATTLAKLQTLLGYGSLAEMNGQLGAVQQALASRNHTVEKGTRSGEVALEVANALWAQQATPVRQTFLTACARWYGAGVQGVDFTAPQSTANAINSWADEHTHGRIKDLVSPDAITPATSLVLTNATWFTAPWADGFSRGDRLPFTHDDTSTTTVESFRAASRQWADGPGWRASCLDYLGDELAMAFVLPDKGKDQALLDGWATGGLHRMLTGWRTAQVALTVPMWQHEQELVLKEALHRMGIKHLFVEDTDVDLTGIRDEEMALTAVVQKTWISVDEKGTEAAAATAAYVGATSAQPPQERHDLVLDRPFWYVIFDRQTTTPLFVGRVAKP</sequence>
<dbReference type="GO" id="GO:0004867">
    <property type="term" value="F:serine-type endopeptidase inhibitor activity"/>
    <property type="evidence" value="ECO:0007669"/>
    <property type="project" value="InterPro"/>
</dbReference>
<dbReference type="InterPro" id="IPR023796">
    <property type="entry name" value="Serpin_dom"/>
</dbReference>
<dbReference type="Gene3D" id="3.30.497.10">
    <property type="entry name" value="Antithrombin, subunit I, domain 2"/>
    <property type="match status" value="1"/>
</dbReference>
<dbReference type="PANTHER" id="PTHR11461">
    <property type="entry name" value="SERINE PROTEASE INHIBITOR, SERPIN"/>
    <property type="match status" value="1"/>
</dbReference>
<dbReference type="InterPro" id="IPR042185">
    <property type="entry name" value="Serpin_sf_2"/>
</dbReference>
<dbReference type="Gene3D" id="2.30.39.10">
    <property type="entry name" value="Alpha-1-antitrypsin, domain 1"/>
    <property type="match status" value="1"/>
</dbReference>
<proteinExistence type="inferred from homology"/>